<comment type="domain">
    <text evidence="2">The PPC domain mediates interactions between AHL proteins.</text>
</comment>
<reference evidence="4 5" key="1">
    <citation type="submission" date="2024-01" db="EMBL/GenBank/DDBJ databases">
        <title>Genome assemblies of Stephania.</title>
        <authorList>
            <person name="Yang L."/>
        </authorList>
    </citation>
    <scope>NUCLEOTIDE SEQUENCE [LARGE SCALE GENOMIC DNA]</scope>
    <source>
        <strain evidence="4">YNDBR</strain>
        <tissue evidence="4">Leaf</tissue>
    </source>
</reference>
<keyword evidence="5" id="KW-1185">Reference proteome</keyword>
<dbReference type="Pfam" id="PF13839">
    <property type="entry name" value="PC-Esterase"/>
    <property type="match status" value="1"/>
</dbReference>
<keyword evidence="2" id="KW-0805">Transcription regulation</keyword>
<keyword evidence="2" id="KW-0804">Transcription</keyword>
<name>A0AAP0PF21_9MAGN</name>
<protein>
    <recommendedName>
        <fullName evidence="2">AT-hook motif nuclear-localized protein</fullName>
    </recommendedName>
</protein>
<dbReference type="PANTHER" id="PTHR31500">
    <property type="entry name" value="AT-HOOK MOTIF NUCLEAR-LOCALIZED PROTEIN 9"/>
    <property type="match status" value="1"/>
</dbReference>
<dbReference type="Proteomes" id="UP001420932">
    <property type="component" value="Unassembled WGS sequence"/>
</dbReference>
<comment type="similarity">
    <text evidence="1">Belongs to the PC-esterase family. TBL subfamily.</text>
</comment>
<comment type="subcellular location">
    <subcellularLocation>
        <location evidence="2">Nucleus</location>
    </subcellularLocation>
</comment>
<dbReference type="PROSITE" id="PS51742">
    <property type="entry name" value="PPC"/>
    <property type="match status" value="1"/>
</dbReference>
<dbReference type="GO" id="GO:0005634">
    <property type="term" value="C:nucleus"/>
    <property type="evidence" value="ECO:0007669"/>
    <property type="project" value="UniProtKB-SubCell"/>
</dbReference>
<feature type="domain" description="PPC" evidence="3">
    <location>
        <begin position="1"/>
        <end position="102"/>
    </location>
</feature>
<dbReference type="SUPFAM" id="SSF117856">
    <property type="entry name" value="AF0104/ALDC/Ptd012-like"/>
    <property type="match status" value="1"/>
</dbReference>
<evidence type="ECO:0000256" key="2">
    <source>
        <dbReference type="RuleBase" id="RU367031"/>
    </source>
</evidence>
<comment type="function">
    <text evidence="2">Transcription factor that specifically binds AT-rich DNA sequences related to the nuclear matrix attachment regions (MARs).</text>
</comment>
<dbReference type="Gene3D" id="3.30.1330.80">
    <property type="entry name" value="Hypothetical protein, similar to alpha- acetolactate decarboxylase, domain 2"/>
    <property type="match status" value="1"/>
</dbReference>
<proteinExistence type="inferred from homology"/>
<evidence type="ECO:0000256" key="1">
    <source>
        <dbReference type="ARBA" id="ARBA00007727"/>
    </source>
</evidence>
<dbReference type="GO" id="GO:0003680">
    <property type="term" value="F:minor groove of adenine-thymine-rich DNA binding"/>
    <property type="evidence" value="ECO:0007669"/>
    <property type="project" value="UniProtKB-UniRule"/>
</dbReference>
<dbReference type="PANTHER" id="PTHR31500:SF57">
    <property type="entry name" value="AT-HOOK MOTIF NUCLEAR-LOCALIZED PROTEIN 10"/>
    <property type="match status" value="1"/>
</dbReference>
<comment type="caution">
    <text evidence="4">The sequence shown here is derived from an EMBL/GenBank/DDBJ whole genome shotgun (WGS) entry which is preliminary data.</text>
</comment>
<keyword evidence="2" id="KW-0539">Nucleus</keyword>
<gene>
    <name evidence="4" type="ORF">Syun_012163</name>
</gene>
<accession>A0AAP0PF21</accession>
<dbReference type="GO" id="GO:0016740">
    <property type="term" value="F:transferase activity"/>
    <property type="evidence" value="ECO:0007669"/>
    <property type="project" value="InterPro"/>
</dbReference>
<sequence>MLNFPLIQGRFEILSLSGSFLLFDNVGQCSRTDGFSVSVVGLDGHVLGGGLAGMLTTTFLIQDYKCTVEFYVHESKGRVKQRCVPTLRLDAVDRGSSRWRGANILAFNTAHWWSHFKIKYGMDNANRGAAMPLSRQDGSTYDARLRRTTPGTERTMSPIEPDTITQLKAHWVHSWSISFIAYKRKILHMAMSTSKFIVRFIIFNHFYRRLRNIAIS</sequence>
<dbReference type="EMBL" id="JBBNAF010000005">
    <property type="protein sequence ID" value="KAK9142763.1"/>
    <property type="molecule type" value="Genomic_DNA"/>
</dbReference>
<dbReference type="CDD" id="cd11378">
    <property type="entry name" value="DUF296"/>
    <property type="match status" value="1"/>
</dbReference>
<keyword evidence="2" id="KW-0238">DNA-binding</keyword>
<dbReference type="InterPro" id="IPR005175">
    <property type="entry name" value="PPC_dom"/>
</dbReference>
<dbReference type="InterPro" id="IPR026057">
    <property type="entry name" value="TBL_C"/>
</dbReference>
<dbReference type="InterPro" id="IPR039605">
    <property type="entry name" value="AHL"/>
</dbReference>
<evidence type="ECO:0000313" key="4">
    <source>
        <dbReference type="EMBL" id="KAK9142763.1"/>
    </source>
</evidence>
<evidence type="ECO:0000259" key="3">
    <source>
        <dbReference type="PROSITE" id="PS51742"/>
    </source>
</evidence>
<dbReference type="AlphaFoldDB" id="A0AAP0PF21"/>
<organism evidence="4 5">
    <name type="scientific">Stephania yunnanensis</name>
    <dbReference type="NCBI Taxonomy" id="152371"/>
    <lineage>
        <taxon>Eukaryota</taxon>
        <taxon>Viridiplantae</taxon>
        <taxon>Streptophyta</taxon>
        <taxon>Embryophyta</taxon>
        <taxon>Tracheophyta</taxon>
        <taxon>Spermatophyta</taxon>
        <taxon>Magnoliopsida</taxon>
        <taxon>Ranunculales</taxon>
        <taxon>Menispermaceae</taxon>
        <taxon>Menispermoideae</taxon>
        <taxon>Cissampelideae</taxon>
        <taxon>Stephania</taxon>
    </lineage>
</organism>
<evidence type="ECO:0000313" key="5">
    <source>
        <dbReference type="Proteomes" id="UP001420932"/>
    </source>
</evidence>